<feature type="region of interest" description="Disordered" evidence="1">
    <location>
        <begin position="347"/>
        <end position="374"/>
    </location>
</feature>
<feature type="region of interest" description="Disordered" evidence="1">
    <location>
        <begin position="1"/>
        <end position="31"/>
    </location>
</feature>
<accession>M5CCS4</accession>
<sequence length="374" mass="40717">MATSSQLPSAPGQPQHQGLSTPFGETATHPGSTTLDEVRNLLQNLGAAISALTARVIKNEEVTKDVRTTVKNISQAVNDISGKINKPRTPPQTNPVQPIDKTPRPGTSAGKKVKLEPPANVEWRHITSNNESEAKVVTTATNPVTSRSKICTTSILIGPSSQSLSCTLGGLLKPIKVKAPDPFKGGSGTEAKQWAARMSGWIQLSATQLETKEDIITFLLVNMEGSALAWALPHLANIGTEKATITTIDKFDTAFKRAFFDPDKQHAAERKITTLVQTTTTAAYATDFQTLLMSLHWNDAALHAQFYMGLHWHVKQQLAQKDDQPHDLEGLIAAAIQIKNVHHELKLSRPPQENRPKSTATTTVKPNYSRGVWV</sequence>
<dbReference type="STRING" id="1108050.M5CCS4"/>
<reference evidence="4 6" key="3">
    <citation type="submission" date="2014-11" db="EMBL/GenBank/DDBJ databases">
        <authorList>
            <person name="Wibberg Daniel"/>
        </authorList>
    </citation>
    <scope>NUCLEOTIDE SEQUENCE [LARGE SCALE GENOMIC DNA]</scope>
    <source>
        <strain evidence="4">Rhizoctonia solani AG1-IB 7/3/14</strain>
    </source>
</reference>
<evidence type="ECO:0000313" key="5">
    <source>
        <dbReference type="Proteomes" id="UP000012065"/>
    </source>
</evidence>
<feature type="domain" description="Retrotransposon gag" evidence="2">
    <location>
        <begin position="221"/>
        <end position="311"/>
    </location>
</feature>
<evidence type="ECO:0000313" key="6">
    <source>
        <dbReference type="Proteomes" id="UP000059188"/>
    </source>
</evidence>
<dbReference type="EMBL" id="CAOJ01016739">
    <property type="protein sequence ID" value="CCO37074.1"/>
    <property type="molecule type" value="Genomic_DNA"/>
</dbReference>
<evidence type="ECO:0000259" key="2">
    <source>
        <dbReference type="Pfam" id="PF03732"/>
    </source>
</evidence>
<dbReference type="PANTHER" id="PTHR15503">
    <property type="entry name" value="LDOC1 RELATED"/>
    <property type="match status" value="1"/>
</dbReference>
<feature type="compositionally biased region" description="Basic and acidic residues" evidence="1">
    <location>
        <begin position="347"/>
        <end position="356"/>
    </location>
</feature>
<dbReference type="AlphaFoldDB" id="M5CCS4"/>
<gene>
    <name evidence="3" type="ORF">BN14_11225</name>
    <name evidence="4" type="ORF">RSOLAG1IB_12034</name>
</gene>
<dbReference type="Proteomes" id="UP000012065">
    <property type="component" value="Unassembled WGS sequence"/>
</dbReference>
<organism evidence="3 5">
    <name type="scientific">Thanatephorus cucumeris (strain AG1-IB / isolate 7/3/14)</name>
    <name type="common">Lettuce bottom rot fungus</name>
    <name type="synonym">Rhizoctonia solani</name>
    <dbReference type="NCBI Taxonomy" id="1108050"/>
    <lineage>
        <taxon>Eukaryota</taxon>
        <taxon>Fungi</taxon>
        <taxon>Dikarya</taxon>
        <taxon>Basidiomycota</taxon>
        <taxon>Agaricomycotina</taxon>
        <taxon>Agaricomycetes</taxon>
        <taxon>Cantharellales</taxon>
        <taxon>Ceratobasidiaceae</taxon>
        <taxon>Rhizoctonia</taxon>
        <taxon>Rhizoctonia solani AG-1</taxon>
    </lineage>
</organism>
<reference evidence="3 5" key="2">
    <citation type="journal article" date="2013" name="J. Biotechnol.">
        <title>Establishment and interpretation of the genome sequence of the phytopathogenic fungus Rhizoctonia solani AG1-IB isolate 7/3/14.</title>
        <authorList>
            <person name="Wibberg D.W."/>
            <person name="Jelonek L.J."/>
            <person name="Rupp O.R."/>
            <person name="Hennig M.H."/>
            <person name="Eikmeyer F.E."/>
            <person name="Goesmann A.G."/>
            <person name="Hartmann A.H."/>
            <person name="Borriss R.B."/>
            <person name="Grosch R.G."/>
            <person name="Puehler A.P."/>
            <person name="Schlueter A.S."/>
        </authorList>
    </citation>
    <scope>NUCLEOTIDE SEQUENCE [LARGE SCALE GENOMIC DNA]</scope>
    <source>
        <strain evidence="5">AG1-IB / isolate 7/3/14</strain>
        <strain evidence="3">Isolate 7/3/14</strain>
    </source>
</reference>
<feature type="compositionally biased region" description="Polar residues" evidence="1">
    <location>
        <begin position="1"/>
        <end position="20"/>
    </location>
</feature>
<dbReference type="Proteomes" id="UP000059188">
    <property type="component" value="Unassembled WGS sequence"/>
</dbReference>
<evidence type="ECO:0000313" key="4">
    <source>
        <dbReference type="EMBL" id="CEL56951.1"/>
    </source>
</evidence>
<dbReference type="InterPro" id="IPR032567">
    <property type="entry name" value="RTL1-rel"/>
</dbReference>
<feature type="compositionally biased region" description="Polar residues" evidence="1">
    <location>
        <begin position="357"/>
        <end position="366"/>
    </location>
</feature>
<protein>
    <recommendedName>
        <fullName evidence="2">Retrotransposon gag domain-containing protein</fullName>
    </recommendedName>
</protein>
<proteinExistence type="predicted"/>
<dbReference type="EMBL" id="LN679361">
    <property type="protein sequence ID" value="CEL56951.1"/>
    <property type="molecule type" value="Genomic_DNA"/>
</dbReference>
<dbReference type="PANTHER" id="PTHR15503:SF22">
    <property type="entry name" value="TRANSPOSON TY3-I GAG POLYPROTEIN"/>
    <property type="match status" value="1"/>
</dbReference>
<keyword evidence="6" id="KW-1185">Reference proteome</keyword>
<evidence type="ECO:0000256" key="1">
    <source>
        <dbReference type="SAM" id="MobiDB-lite"/>
    </source>
</evidence>
<reference evidence="3" key="1">
    <citation type="submission" date="2012-10" db="EMBL/GenBank/DDBJ databases">
        <authorList>
            <person name="Jelonek L."/>
        </authorList>
    </citation>
    <scope>NUCLEOTIDE SEQUENCE</scope>
    <source>
        <strain evidence="3">Isolate 7/3/14</strain>
    </source>
</reference>
<dbReference type="Pfam" id="PF03732">
    <property type="entry name" value="Retrotrans_gag"/>
    <property type="match status" value="1"/>
</dbReference>
<name>M5CCS4_THACB</name>
<dbReference type="HOGENOM" id="CLU_000384_20_0_1"/>
<evidence type="ECO:0000313" key="3">
    <source>
        <dbReference type="EMBL" id="CCO37074.1"/>
    </source>
</evidence>
<feature type="region of interest" description="Disordered" evidence="1">
    <location>
        <begin position="81"/>
        <end position="113"/>
    </location>
</feature>
<dbReference type="InterPro" id="IPR005162">
    <property type="entry name" value="Retrotrans_gag_dom"/>
</dbReference>